<dbReference type="RefSeq" id="WP_154572783.1">
    <property type="nucleotide sequence ID" value="NZ_VUNB01000005.1"/>
</dbReference>
<evidence type="ECO:0000256" key="1">
    <source>
        <dbReference type="SAM" id="Phobius"/>
    </source>
</evidence>
<dbReference type="EMBL" id="VUNB01000005">
    <property type="protein sequence ID" value="MST69313.1"/>
    <property type="molecule type" value="Genomic_DNA"/>
</dbReference>
<dbReference type="AlphaFoldDB" id="A0A6A8M8Z7"/>
<proteinExistence type="predicted"/>
<name>A0A6A8M8Z7_9FIRM</name>
<reference evidence="2" key="1">
    <citation type="submission" date="2019-09" db="EMBL/GenBank/DDBJ databases">
        <title>In-depth cultivation of the pig gut microbiome towards novel bacterial diversity and tailored functional studies.</title>
        <authorList>
            <person name="Wylensek D."/>
            <person name="Hitch T.C.A."/>
            <person name="Clavel T."/>
        </authorList>
    </citation>
    <scope>NUCLEOTIDE SEQUENCE</scope>
    <source>
        <strain evidence="2">RF-744-FAT-WT-3</strain>
    </source>
</reference>
<protein>
    <submittedName>
        <fullName evidence="2">Uncharacterized protein</fullName>
    </submittedName>
</protein>
<accession>A0A6A8M8Z7</accession>
<comment type="caution">
    <text evidence="2">The sequence shown here is derived from an EMBL/GenBank/DDBJ whole genome shotgun (WGS) entry which is preliminary data.</text>
</comment>
<keyword evidence="1" id="KW-0472">Membrane</keyword>
<gene>
    <name evidence="2" type="ORF">FYJ66_06890</name>
</gene>
<sequence>MSNFDRITGVQKKSIRNHGIIAVVLILIGVVVSIGKQVSGYISAILGVILLITVWSQYKSYSREINKVRDNLEQFKKEVDNGKVYDAFGVVLTPNYAVVEGRELHIYKLKTMKKFEVGIEEKIRKALFLTDKEGKRYQIAETYTGDGRQEQFDILYGDLKDYFRKRHR</sequence>
<organism evidence="2">
    <name type="scientific">Baileyella intestinalis</name>
    <dbReference type="NCBI Taxonomy" id="2606709"/>
    <lineage>
        <taxon>Bacteria</taxon>
        <taxon>Bacillati</taxon>
        <taxon>Bacillota</taxon>
        <taxon>Clostridia</taxon>
        <taxon>Peptostreptococcales</taxon>
        <taxon>Anaerovoracaceae</taxon>
        <taxon>Baileyella</taxon>
    </lineage>
</organism>
<keyword evidence="1" id="KW-1133">Transmembrane helix</keyword>
<feature type="transmembrane region" description="Helical" evidence="1">
    <location>
        <begin position="40"/>
        <end position="58"/>
    </location>
</feature>
<feature type="transmembrane region" description="Helical" evidence="1">
    <location>
        <begin position="15"/>
        <end position="34"/>
    </location>
</feature>
<evidence type="ECO:0000313" key="2">
    <source>
        <dbReference type="EMBL" id="MST69313.1"/>
    </source>
</evidence>
<keyword evidence="1" id="KW-0812">Transmembrane</keyword>